<reference evidence="2 3" key="1">
    <citation type="journal article" date="2011" name="J. Bacteriol.">
        <title>Complete Genome Sequence of Alicyclobacillus acidocaldarius Strain Tc-4-1.</title>
        <authorList>
            <person name="Chen Y."/>
            <person name="He Y."/>
            <person name="Zhang B."/>
            <person name="Yang J."/>
            <person name="Li W."/>
            <person name="Dong Z."/>
            <person name="Hu S."/>
        </authorList>
    </citation>
    <scope>NUCLEOTIDE SEQUENCE [LARGE SCALE GENOMIC DNA]</scope>
    <source>
        <strain evidence="2 3">Tc-4-1</strain>
    </source>
</reference>
<dbReference type="EMBL" id="CP002902">
    <property type="protein sequence ID" value="AEJ43239.1"/>
    <property type="molecule type" value="Genomic_DNA"/>
</dbReference>
<dbReference type="STRING" id="1048834.TC41_1300"/>
<gene>
    <name evidence="2" type="ordered locus">TC41_1300</name>
</gene>
<evidence type="ECO:0000313" key="3">
    <source>
        <dbReference type="Proteomes" id="UP000000292"/>
    </source>
</evidence>
<dbReference type="PATRIC" id="fig|1048834.4.peg.1238"/>
<feature type="compositionally biased region" description="Basic and acidic residues" evidence="1">
    <location>
        <begin position="29"/>
        <end position="40"/>
    </location>
</feature>
<accession>F8IHU9</accession>
<dbReference type="Proteomes" id="UP000000292">
    <property type="component" value="Chromosome"/>
</dbReference>
<evidence type="ECO:0000313" key="2">
    <source>
        <dbReference type="EMBL" id="AEJ43239.1"/>
    </source>
</evidence>
<proteinExistence type="predicted"/>
<organism evidence="2 3">
    <name type="scientific">Alicyclobacillus acidocaldarius (strain Tc-4-1)</name>
    <name type="common">Bacillus acidocaldarius</name>
    <dbReference type="NCBI Taxonomy" id="1048834"/>
    <lineage>
        <taxon>Bacteria</taxon>
        <taxon>Bacillati</taxon>
        <taxon>Bacillota</taxon>
        <taxon>Bacilli</taxon>
        <taxon>Bacillales</taxon>
        <taxon>Alicyclobacillaceae</taxon>
        <taxon>Alicyclobacillus</taxon>
    </lineage>
</organism>
<protein>
    <submittedName>
        <fullName evidence="2">Uncharacterized protein</fullName>
    </submittedName>
</protein>
<feature type="region of interest" description="Disordered" evidence="1">
    <location>
        <begin position="1"/>
        <end position="52"/>
    </location>
</feature>
<dbReference type="RefSeq" id="WP_014464119.1">
    <property type="nucleotide sequence ID" value="NC_017167.1"/>
</dbReference>
<evidence type="ECO:0000256" key="1">
    <source>
        <dbReference type="SAM" id="MobiDB-lite"/>
    </source>
</evidence>
<reference evidence="3" key="2">
    <citation type="submission" date="2011-06" db="EMBL/GenBank/DDBJ databases">
        <title>The complete genome sequence of Alicyclobacillus acidocaldarius sp. Tc-4-1.</title>
        <authorList>
            <person name="Chen Y."/>
            <person name="He Y."/>
            <person name="Dong Z."/>
            <person name="Hu S."/>
        </authorList>
    </citation>
    <scope>NUCLEOTIDE SEQUENCE [LARGE SCALE GENOMIC DNA]</scope>
    <source>
        <strain evidence="3">Tc-4-1</strain>
    </source>
</reference>
<dbReference type="KEGG" id="aad:TC41_1300"/>
<dbReference type="HOGENOM" id="CLU_762147_0_0_9"/>
<dbReference type="AlphaFoldDB" id="F8IHU9"/>
<name>F8IHU9_ALIAT</name>
<dbReference type="OrthoDB" id="2373188at2"/>
<sequence length="363" mass="39500">MDPSIHRISPAELQPVARGVERAAPASADRADRSAHRAAVEEPPLAQGEQALDSPVDALDLVPFEILRDDALWTSERGWRAALLNTVLQASAQGASEELASQRAGQWSPGEFTASVPLDEGIRRGADQSAAAQTATNIGDADFTALPDGAVVQEPTSPAQLRPEDVDVGHARILAASVRHLWSVIRELAQSTEGHATLRLRERPTSSLISFASVGREWIHQGLGPAEQNRLMQWVLLDRLLASVAPHPLDRRGTGLFVIQNPARRDPPVAVRWRAERRTRVGLRGKLVHRLRLDLELHGHPVTCVLTAQRPALHVHITCSQDAPFIAYLRAAQQVLAPSLQACGWELTSWTVDDEGDGPDATH</sequence>